<comment type="catalytic activity">
    <reaction evidence="8">
        <text>a 2'-deoxyadenosine in DNA + S-adenosyl-L-methionine = an N(6)-methyl-2'-deoxyadenosine in DNA + S-adenosyl-L-homocysteine + H(+)</text>
        <dbReference type="Rhea" id="RHEA:15197"/>
        <dbReference type="Rhea" id="RHEA-COMP:12418"/>
        <dbReference type="Rhea" id="RHEA-COMP:12419"/>
        <dbReference type="ChEBI" id="CHEBI:15378"/>
        <dbReference type="ChEBI" id="CHEBI:57856"/>
        <dbReference type="ChEBI" id="CHEBI:59789"/>
        <dbReference type="ChEBI" id="CHEBI:90615"/>
        <dbReference type="ChEBI" id="CHEBI:90616"/>
        <dbReference type="EC" id="2.1.1.72"/>
    </reaction>
</comment>
<protein>
    <recommendedName>
        <fullName evidence="2">site-specific DNA-methyltransferase (adenine-specific)</fullName>
        <ecNumber evidence="2">2.1.1.72</ecNumber>
    </recommendedName>
</protein>
<evidence type="ECO:0000256" key="6">
    <source>
        <dbReference type="ARBA" id="ARBA00022747"/>
    </source>
</evidence>
<dbReference type="SUPFAM" id="SSF53335">
    <property type="entry name" value="S-adenosyl-L-methionine-dependent methyltransferases"/>
    <property type="match status" value="1"/>
</dbReference>
<evidence type="ECO:0000313" key="12">
    <source>
        <dbReference type="Proteomes" id="UP001595526"/>
    </source>
</evidence>
<organism evidence="11 12">
    <name type="scientific">Parapedobacter deserti</name>
    <dbReference type="NCBI Taxonomy" id="1912957"/>
    <lineage>
        <taxon>Bacteria</taxon>
        <taxon>Pseudomonadati</taxon>
        <taxon>Bacteroidota</taxon>
        <taxon>Sphingobacteriia</taxon>
        <taxon>Sphingobacteriales</taxon>
        <taxon>Sphingobacteriaceae</taxon>
        <taxon>Parapedobacter</taxon>
    </lineage>
</organism>
<evidence type="ECO:0000256" key="2">
    <source>
        <dbReference type="ARBA" id="ARBA00011900"/>
    </source>
</evidence>
<dbReference type="InterPro" id="IPR011639">
    <property type="entry name" value="MethylTrfase_TaqI-like_dom"/>
</dbReference>
<dbReference type="PANTHER" id="PTHR33841:SF5">
    <property type="entry name" value="DNA METHYLASE (MODIFICATION METHYLASE) (METHYLTRANSFERASE)-RELATED"/>
    <property type="match status" value="1"/>
</dbReference>
<dbReference type="Proteomes" id="UP001595526">
    <property type="component" value="Unassembled WGS sequence"/>
</dbReference>
<keyword evidence="4" id="KW-0808">Transferase</keyword>
<dbReference type="PROSITE" id="PS00092">
    <property type="entry name" value="N6_MTASE"/>
    <property type="match status" value="1"/>
</dbReference>
<dbReference type="EC" id="2.1.1.72" evidence="2"/>
<proteinExistence type="inferred from homology"/>
<dbReference type="InterPro" id="IPR025931">
    <property type="entry name" value="TaqI_C"/>
</dbReference>
<feature type="domain" description="Type II methyltransferase M.TaqI-like" evidence="9">
    <location>
        <begin position="122"/>
        <end position="236"/>
    </location>
</feature>
<name>A0ABV7JJ74_9SPHI</name>
<comment type="similarity">
    <text evidence="1">Belongs to the N(4)/N(6)-methyltransferase family.</text>
</comment>
<dbReference type="InterPro" id="IPR050953">
    <property type="entry name" value="N4_N6_ade-DNA_methylase"/>
</dbReference>
<comment type="caution">
    <text evidence="11">The sequence shown here is derived from an EMBL/GenBank/DDBJ whole genome shotgun (WGS) entry which is preliminary data.</text>
</comment>
<evidence type="ECO:0000256" key="5">
    <source>
        <dbReference type="ARBA" id="ARBA00022691"/>
    </source>
</evidence>
<feature type="domain" description="TaqI-like C-terminal specificity" evidence="10">
    <location>
        <begin position="394"/>
        <end position="506"/>
    </location>
</feature>
<dbReference type="PRINTS" id="PR00507">
    <property type="entry name" value="N12N6MTFRASE"/>
</dbReference>
<keyword evidence="7" id="KW-0238">DNA-binding</keyword>
<evidence type="ECO:0000313" key="11">
    <source>
        <dbReference type="EMBL" id="MFC3198123.1"/>
    </source>
</evidence>
<dbReference type="InterPro" id="IPR029063">
    <property type="entry name" value="SAM-dependent_MTases_sf"/>
</dbReference>
<gene>
    <name evidence="11" type="ORF">ACFOET_10925</name>
</gene>
<evidence type="ECO:0000256" key="3">
    <source>
        <dbReference type="ARBA" id="ARBA00022603"/>
    </source>
</evidence>
<dbReference type="GO" id="GO:0032259">
    <property type="term" value="P:methylation"/>
    <property type="evidence" value="ECO:0007669"/>
    <property type="project" value="UniProtKB-KW"/>
</dbReference>
<evidence type="ECO:0000259" key="10">
    <source>
        <dbReference type="Pfam" id="PF12950"/>
    </source>
</evidence>
<keyword evidence="5" id="KW-0949">S-adenosyl-L-methionine</keyword>
<evidence type="ECO:0000256" key="7">
    <source>
        <dbReference type="ARBA" id="ARBA00023125"/>
    </source>
</evidence>
<dbReference type="RefSeq" id="WP_379022485.1">
    <property type="nucleotide sequence ID" value="NZ_JBHRTA010000031.1"/>
</dbReference>
<sequence>MASVRLVYPSTKEETLASALGEVFTRPEVVAFMLDLGGYTIDKPLYTYSVLEPSCGEGDFVIPIVKRLLQCYQHHVGISEHTVTDLKDALRAVELNRFNVTHTRDRVIDELLEYGVGPDQASYLANQWILNQDFLLCELDTKFTHVFGNPPYVRLESILPDRLAAYRKSHQTMTERADLYVPFIERSLSLLAENGTLTFICADRWIKNKYGARLRALIAEQYHLHAYINLSETPAFKKEVDAYPGIFVIQNKKPSSTWVIDRSPDIADLPTLYTSLNQSREVETCDRRRSDFVNGAAPWILNSRSTQQIVSQIERNFPLINEAGCTIGIGSATGADHIFIGKKAELDVEDDRLIPLVKTKDLATGQIQWPGNFLINPYGEDGSLVNLEEFPKLRNYFHQNEERLKNRYCAKKQPDKWYKTLDRVYPSLQFTPKLLIPDIKQELFTVFDTGEFYPHHNLYYIATDDWDLRALQAVLSSDIPKLFLSSYAVKMRGGYLRMQAQYLRRLRLPKWNDVNSSVKQKLITAFTTSDSLLGNTATNEMYGL</sequence>
<keyword evidence="3 11" id="KW-0489">Methyltransferase</keyword>
<dbReference type="InterPro" id="IPR002052">
    <property type="entry name" value="DNA_methylase_N6_adenine_CS"/>
</dbReference>
<dbReference type="Pfam" id="PF12950">
    <property type="entry name" value="TaqI_C"/>
    <property type="match status" value="1"/>
</dbReference>
<keyword evidence="6" id="KW-0680">Restriction system</keyword>
<evidence type="ECO:0000256" key="4">
    <source>
        <dbReference type="ARBA" id="ARBA00022679"/>
    </source>
</evidence>
<evidence type="ECO:0000259" key="9">
    <source>
        <dbReference type="Pfam" id="PF07669"/>
    </source>
</evidence>
<keyword evidence="12" id="KW-1185">Reference proteome</keyword>
<dbReference type="PANTHER" id="PTHR33841">
    <property type="entry name" value="DNA METHYLTRANSFERASE YEEA-RELATED"/>
    <property type="match status" value="1"/>
</dbReference>
<dbReference type="Pfam" id="PF07669">
    <property type="entry name" value="Eco57I"/>
    <property type="match status" value="1"/>
</dbReference>
<evidence type="ECO:0000256" key="1">
    <source>
        <dbReference type="ARBA" id="ARBA00006594"/>
    </source>
</evidence>
<accession>A0ABV7JJ74</accession>
<reference evidence="12" key="1">
    <citation type="journal article" date="2019" name="Int. J. Syst. Evol. Microbiol.">
        <title>The Global Catalogue of Microorganisms (GCM) 10K type strain sequencing project: providing services to taxonomists for standard genome sequencing and annotation.</title>
        <authorList>
            <consortium name="The Broad Institute Genomics Platform"/>
            <consortium name="The Broad Institute Genome Sequencing Center for Infectious Disease"/>
            <person name="Wu L."/>
            <person name="Ma J."/>
        </authorList>
    </citation>
    <scope>NUCLEOTIDE SEQUENCE [LARGE SCALE GENOMIC DNA]</scope>
    <source>
        <strain evidence="12">KCTC 52416</strain>
    </source>
</reference>
<evidence type="ECO:0000256" key="8">
    <source>
        <dbReference type="ARBA" id="ARBA00047942"/>
    </source>
</evidence>
<dbReference type="GO" id="GO:0008168">
    <property type="term" value="F:methyltransferase activity"/>
    <property type="evidence" value="ECO:0007669"/>
    <property type="project" value="UniProtKB-KW"/>
</dbReference>
<dbReference type="EMBL" id="JBHRTA010000031">
    <property type="protein sequence ID" value="MFC3198123.1"/>
    <property type="molecule type" value="Genomic_DNA"/>
</dbReference>
<dbReference type="Gene3D" id="3.40.50.150">
    <property type="entry name" value="Vaccinia Virus protein VP39"/>
    <property type="match status" value="1"/>
</dbReference>